<keyword evidence="4 9" id="KW-0159">Chromosome partition</keyword>
<dbReference type="Pfam" id="PF00589">
    <property type="entry name" value="Phage_integrase"/>
    <property type="match status" value="1"/>
</dbReference>
<accession>A0ABT9DDU3</accession>
<reference evidence="12 13" key="1">
    <citation type="journal article" date="2023" name="Int. J. Syst. Evol. Microbiol.">
        <title>The observation of taxonomic boundaries for the 16SrII and 16SrXXV phytoplasmas using genome-based delimitation.</title>
        <authorList>
            <person name="Rodrigues Jardim B."/>
            <person name="Tran-Nguyen L.T.T."/>
            <person name="Gambley C."/>
            <person name="Al-Sadi A.M."/>
            <person name="Al-Subhi A.M."/>
            <person name="Foissac X."/>
            <person name="Salar P."/>
            <person name="Cai H."/>
            <person name="Yang J.Y."/>
            <person name="Davis R."/>
            <person name="Jones L."/>
            <person name="Rodoni B."/>
            <person name="Constable F.E."/>
        </authorList>
    </citation>
    <scope>NUCLEOTIDE SEQUENCE [LARGE SCALE GENOMIC DNA]</scope>
    <source>
        <strain evidence="12">BAWM-155c</strain>
    </source>
</reference>
<comment type="subcellular location">
    <subcellularLocation>
        <location evidence="1 9">Cytoplasm</location>
    </subcellularLocation>
</comment>
<keyword evidence="2 9" id="KW-0963">Cytoplasm</keyword>
<evidence type="ECO:0000256" key="3">
    <source>
        <dbReference type="ARBA" id="ARBA00022618"/>
    </source>
</evidence>
<evidence type="ECO:0000256" key="2">
    <source>
        <dbReference type="ARBA" id="ARBA00022490"/>
    </source>
</evidence>
<feature type="active site" evidence="9">
    <location>
        <position position="247"/>
    </location>
</feature>
<dbReference type="InterPro" id="IPR011010">
    <property type="entry name" value="DNA_brk_join_enz"/>
</dbReference>
<dbReference type="Gene3D" id="1.10.443.10">
    <property type="entry name" value="Intergrase catalytic core"/>
    <property type="match status" value="1"/>
</dbReference>
<comment type="subunit">
    <text evidence="9">Forms a cyclic heterotetrameric complex composed of two molecules of XerC and two molecules of XerD.</text>
</comment>
<dbReference type="PROSITE" id="PS51900">
    <property type="entry name" value="CB"/>
    <property type="match status" value="1"/>
</dbReference>
<evidence type="ECO:0000259" key="10">
    <source>
        <dbReference type="PROSITE" id="PS51898"/>
    </source>
</evidence>
<evidence type="ECO:0000256" key="6">
    <source>
        <dbReference type="ARBA" id="ARBA00023125"/>
    </source>
</evidence>
<evidence type="ECO:0000256" key="7">
    <source>
        <dbReference type="ARBA" id="ARBA00023172"/>
    </source>
</evidence>
<dbReference type="Pfam" id="PF02899">
    <property type="entry name" value="Phage_int_SAM_1"/>
    <property type="match status" value="1"/>
</dbReference>
<dbReference type="RefSeq" id="WP_304515207.1">
    <property type="nucleotide sequence ID" value="NZ_JAOSID010000002.1"/>
</dbReference>
<feature type="active site" evidence="9">
    <location>
        <position position="244"/>
    </location>
</feature>
<sequence length="320" mass="37622">MKYIIQAFELYLKHELILSLNTIISYLTDVRQYLEFIDKYLKLKEPCEIRPNHIFLFLEFITTEKKLSSKTLARKIVVIKKLHDFFLIENQVVYNIALSLKMPKINKNLPTVLSLKETFRFLAQINQNDSYISLRNQAIFELMYGSGLRISELLNLTLDRLHLEEMYVLVTGKSSKERMVPISKYSAQVIELYLKCSRDFLLCKTSNCFVFVNYKGGRLSRQGCYKIFKQKIKLSGLKQKYSPHTLRHSFATHLLENGIDLRALQSILGHEDISTTQIYTHVSQKRLKEIYYKYHPRAAIPIVKDGFKKSMPKKHIRIKK</sequence>
<evidence type="ECO:0000256" key="1">
    <source>
        <dbReference type="ARBA" id="ARBA00004496"/>
    </source>
</evidence>
<dbReference type="Gene3D" id="1.10.150.130">
    <property type="match status" value="1"/>
</dbReference>
<proteinExistence type="inferred from homology"/>
<feature type="active site" description="O-(3'-phospho-DNA)-tyrosine intermediate" evidence="9">
    <location>
        <position position="279"/>
    </location>
</feature>
<comment type="similarity">
    <text evidence="9">Belongs to the 'phage' integrase family. XerC subfamily.</text>
</comment>
<evidence type="ECO:0000313" key="12">
    <source>
        <dbReference type="EMBL" id="MDO8168004.1"/>
    </source>
</evidence>
<dbReference type="EMBL" id="JAOSID010000002">
    <property type="protein sequence ID" value="MDO8168004.1"/>
    <property type="molecule type" value="Genomic_DNA"/>
</dbReference>
<dbReference type="InterPro" id="IPR004107">
    <property type="entry name" value="Integrase_SAM-like_N"/>
</dbReference>
<gene>
    <name evidence="9" type="primary">xerC</name>
    <name evidence="12" type="ORF">OC680_00710</name>
</gene>
<keyword evidence="8 9" id="KW-0131">Cell cycle</keyword>
<keyword evidence="7 9" id="KW-0233">DNA recombination</keyword>
<dbReference type="PANTHER" id="PTHR30349:SF81">
    <property type="entry name" value="TYROSINE RECOMBINASE XERC"/>
    <property type="match status" value="1"/>
</dbReference>
<dbReference type="InterPro" id="IPR013762">
    <property type="entry name" value="Integrase-like_cat_sf"/>
</dbReference>
<dbReference type="PROSITE" id="PS51898">
    <property type="entry name" value="TYR_RECOMBINASE"/>
    <property type="match status" value="1"/>
</dbReference>
<feature type="domain" description="Tyr recombinase" evidence="10">
    <location>
        <begin position="108"/>
        <end position="292"/>
    </location>
</feature>
<evidence type="ECO:0000313" key="13">
    <source>
        <dbReference type="Proteomes" id="UP001172036"/>
    </source>
</evidence>
<dbReference type="InterPro" id="IPR010998">
    <property type="entry name" value="Integrase_recombinase_N"/>
</dbReference>
<evidence type="ECO:0000256" key="9">
    <source>
        <dbReference type="HAMAP-Rule" id="MF_01808"/>
    </source>
</evidence>
<dbReference type="InterPro" id="IPR050090">
    <property type="entry name" value="Tyrosine_recombinase_XerCD"/>
</dbReference>
<evidence type="ECO:0000256" key="4">
    <source>
        <dbReference type="ARBA" id="ARBA00022829"/>
    </source>
</evidence>
<dbReference type="CDD" id="cd00798">
    <property type="entry name" value="INT_XerDC_C"/>
    <property type="match status" value="1"/>
</dbReference>
<feature type="active site" evidence="9">
    <location>
        <position position="173"/>
    </location>
</feature>
<keyword evidence="13" id="KW-1185">Reference proteome</keyword>
<comment type="function">
    <text evidence="9">Site-specific tyrosine recombinase, which acts by catalyzing the cutting and rejoining of the recombining DNA molecules. The XerC-XerD complex is essential to convert dimers of the bacterial chromosome into monomers to permit their segregation at cell division. It also contributes to the segregational stability of plasmids.</text>
</comment>
<comment type="caution">
    <text evidence="12">The sequence shown here is derived from an EMBL/GenBank/DDBJ whole genome shotgun (WGS) entry which is preliminary data.</text>
</comment>
<dbReference type="SUPFAM" id="SSF56349">
    <property type="entry name" value="DNA breaking-rejoining enzymes"/>
    <property type="match status" value="1"/>
</dbReference>
<dbReference type="NCBIfam" id="NF001399">
    <property type="entry name" value="PRK00283.1"/>
    <property type="match status" value="1"/>
</dbReference>
<organism evidence="12 13">
    <name type="scientific">Candidatus Phytoplasma melaleucae</name>
    <dbReference type="NCBI Taxonomy" id="2982630"/>
    <lineage>
        <taxon>Bacteria</taxon>
        <taxon>Bacillati</taxon>
        <taxon>Mycoplasmatota</taxon>
        <taxon>Mollicutes</taxon>
        <taxon>Acholeplasmatales</taxon>
        <taxon>Acholeplasmataceae</taxon>
        <taxon>Candidatus Phytoplasma</taxon>
    </lineage>
</organism>
<name>A0ABT9DDU3_9MOLU</name>
<protein>
    <recommendedName>
        <fullName evidence="9">Tyrosine recombinase XerC</fullName>
    </recommendedName>
</protein>
<dbReference type="InterPro" id="IPR002104">
    <property type="entry name" value="Integrase_catalytic"/>
</dbReference>
<feature type="active site" evidence="9">
    <location>
        <position position="270"/>
    </location>
</feature>
<dbReference type="InterPro" id="IPR023009">
    <property type="entry name" value="Tyrosine_recombinase_XerC/XerD"/>
</dbReference>
<keyword evidence="3 9" id="KW-0132">Cell division</keyword>
<dbReference type="HAMAP" id="MF_01808">
    <property type="entry name" value="Recomb_XerC_XerD"/>
    <property type="match status" value="1"/>
</dbReference>
<feature type="active site" evidence="9">
    <location>
        <position position="149"/>
    </location>
</feature>
<dbReference type="PANTHER" id="PTHR30349">
    <property type="entry name" value="PHAGE INTEGRASE-RELATED"/>
    <property type="match status" value="1"/>
</dbReference>
<keyword evidence="6 9" id="KW-0238">DNA-binding</keyword>
<dbReference type="InterPro" id="IPR044068">
    <property type="entry name" value="CB"/>
</dbReference>
<keyword evidence="5 9" id="KW-0229">DNA integration</keyword>
<feature type="domain" description="Core-binding (CB)" evidence="11">
    <location>
        <begin position="1"/>
        <end position="87"/>
    </location>
</feature>
<evidence type="ECO:0000259" key="11">
    <source>
        <dbReference type="PROSITE" id="PS51900"/>
    </source>
</evidence>
<dbReference type="Proteomes" id="UP001172036">
    <property type="component" value="Unassembled WGS sequence"/>
</dbReference>
<evidence type="ECO:0000256" key="5">
    <source>
        <dbReference type="ARBA" id="ARBA00022908"/>
    </source>
</evidence>
<evidence type="ECO:0000256" key="8">
    <source>
        <dbReference type="ARBA" id="ARBA00023306"/>
    </source>
</evidence>